<evidence type="ECO:0000256" key="3">
    <source>
        <dbReference type="ARBA" id="ARBA00022630"/>
    </source>
</evidence>
<dbReference type="GO" id="GO:0016491">
    <property type="term" value="F:oxidoreductase activity"/>
    <property type="evidence" value="ECO:0007669"/>
    <property type="project" value="UniProtKB-KW"/>
</dbReference>
<keyword evidence="3" id="KW-0285">Flavoprotein</keyword>
<reference evidence="7" key="1">
    <citation type="submission" date="2020-10" db="EMBL/GenBank/DDBJ databases">
        <authorList>
            <person name="Gilroy R."/>
        </authorList>
    </citation>
    <scope>NUCLEOTIDE SEQUENCE</scope>
    <source>
        <strain evidence="7">G3-8215</strain>
    </source>
</reference>
<evidence type="ECO:0000256" key="4">
    <source>
        <dbReference type="ARBA" id="ARBA00022643"/>
    </source>
</evidence>
<evidence type="ECO:0000256" key="5">
    <source>
        <dbReference type="ARBA" id="ARBA00023002"/>
    </source>
</evidence>
<comment type="similarity">
    <text evidence="2">Belongs to the nitroreductase family.</text>
</comment>
<keyword evidence="4" id="KW-0288">FMN</keyword>
<dbReference type="EMBL" id="JADILV010000079">
    <property type="protein sequence ID" value="MBO8484555.1"/>
    <property type="molecule type" value="Genomic_DNA"/>
</dbReference>
<dbReference type="Gene3D" id="3.40.109.10">
    <property type="entry name" value="NADH Oxidase"/>
    <property type="match status" value="1"/>
</dbReference>
<dbReference type="Pfam" id="PF00881">
    <property type="entry name" value="Nitroreductase"/>
    <property type="match status" value="2"/>
</dbReference>
<proteinExistence type="inferred from homology"/>
<dbReference type="AlphaFoldDB" id="A0A940IJK4"/>
<dbReference type="Proteomes" id="UP000725002">
    <property type="component" value="Unassembled WGS sequence"/>
</dbReference>
<keyword evidence="5" id="KW-0560">Oxidoreductase</keyword>
<evidence type="ECO:0000256" key="2">
    <source>
        <dbReference type="ARBA" id="ARBA00007118"/>
    </source>
</evidence>
<gene>
    <name evidence="7" type="ORF">IAB75_10670</name>
</gene>
<evidence type="ECO:0000256" key="1">
    <source>
        <dbReference type="ARBA" id="ARBA00001917"/>
    </source>
</evidence>
<dbReference type="InterPro" id="IPR029479">
    <property type="entry name" value="Nitroreductase"/>
</dbReference>
<dbReference type="CDD" id="cd20609">
    <property type="entry name" value="nitroreductase"/>
    <property type="match status" value="1"/>
</dbReference>
<evidence type="ECO:0000259" key="6">
    <source>
        <dbReference type="Pfam" id="PF00881"/>
    </source>
</evidence>
<name>A0A940IJK4_9BACT</name>
<evidence type="ECO:0000313" key="7">
    <source>
        <dbReference type="EMBL" id="MBO8484555.1"/>
    </source>
</evidence>
<accession>A0A940IJK4</accession>
<protein>
    <submittedName>
        <fullName evidence="7">Nitroreductase family protein</fullName>
    </submittedName>
</protein>
<comment type="cofactor">
    <cofactor evidence="1">
        <name>FMN</name>
        <dbReference type="ChEBI" id="CHEBI:58210"/>
    </cofactor>
</comment>
<organism evidence="7 8">
    <name type="scientific">Candidatus Cryptobacteroides avicola</name>
    <dbReference type="NCBI Taxonomy" id="2840757"/>
    <lineage>
        <taxon>Bacteria</taxon>
        <taxon>Pseudomonadati</taxon>
        <taxon>Bacteroidota</taxon>
        <taxon>Bacteroidia</taxon>
        <taxon>Bacteroidales</taxon>
        <taxon>Candidatus Cryptobacteroides</taxon>
    </lineage>
</organism>
<sequence>MDFLELAKKRFSARSYRPDKVEKEKIDYILECARVAPSAVNRQPWRFLVIESDEKRKLVQECYSRDWLKEAPLYIVVCADYPSAWTRRYDGKNHGDIDAAIAVEHICLAAAQAGLGSCWVCNFDVEKFRSGFGLPPETAPVAIVPVGYAASEPDRPSERKPLDEIVTYF</sequence>
<comment type="caution">
    <text evidence="7">The sequence shown here is derived from an EMBL/GenBank/DDBJ whole genome shotgun (WGS) entry which is preliminary data.</text>
</comment>
<dbReference type="PANTHER" id="PTHR43673">
    <property type="entry name" value="NAD(P)H NITROREDUCTASE YDGI-RELATED"/>
    <property type="match status" value="1"/>
</dbReference>
<dbReference type="PANTHER" id="PTHR43673:SF2">
    <property type="entry name" value="NITROREDUCTASE"/>
    <property type="match status" value="1"/>
</dbReference>
<dbReference type="SUPFAM" id="SSF55469">
    <property type="entry name" value="FMN-dependent nitroreductase-like"/>
    <property type="match status" value="1"/>
</dbReference>
<reference evidence="7" key="2">
    <citation type="journal article" date="2021" name="PeerJ">
        <title>Extensive microbial diversity within the chicken gut microbiome revealed by metagenomics and culture.</title>
        <authorList>
            <person name="Gilroy R."/>
            <person name="Ravi A."/>
            <person name="Getino M."/>
            <person name="Pursley I."/>
            <person name="Horton D.L."/>
            <person name="Alikhan N.F."/>
            <person name="Baker D."/>
            <person name="Gharbi K."/>
            <person name="Hall N."/>
            <person name="Watson M."/>
            <person name="Adriaenssens E.M."/>
            <person name="Foster-Nyarko E."/>
            <person name="Jarju S."/>
            <person name="Secka A."/>
            <person name="Antonio M."/>
            <person name="Oren A."/>
            <person name="Chaudhuri R.R."/>
            <person name="La Ragione R."/>
            <person name="Hildebrand F."/>
            <person name="Pallen M.J."/>
        </authorList>
    </citation>
    <scope>NUCLEOTIDE SEQUENCE</scope>
    <source>
        <strain evidence="7">G3-8215</strain>
    </source>
</reference>
<dbReference type="InterPro" id="IPR000415">
    <property type="entry name" value="Nitroreductase-like"/>
</dbReference>
<evidence type="ECO:0000313" key="8">
    <source>
        <dbReference type="Proteomes" id="UP000725002"/>
    </source>
</evidence>
<feature type="domain" description="Nitroreductase" evidence="6">
    <location>
        <begin position="8"/>
        <end position="60"/>
    </location>
</feature>
<feature type="domain" description="Nitroreductase" evidence="6">
    <location>
        <begin position="62"/>
        <end position="148"/>
    </location>
</feature>